<evidence type="ECO:0000313" key="1">
    <source>
        <dbReference type="EMBL" id="KAJ2978895.1"/>
    </source>
</evidence>
<evidence type="ECO:0000313" key="2">
    <source>
        <dbReference type="Proteomes" id="UP001143910"/>
    </source>
</evidence>
<accession>A0ACC1NIY9</accession>
<dbReference type="EMBL" id="JANJQO010000333">
    <property type="protein sequence ID" value="KAJ2978895.1"/>
    <property type="molecule type" value="Genomic_DNA"/>
</dbReference>
<sequence>MNDQAILYEPSLTGNPGQTTVFLPDMFQSFLKHKPVINPNYEAVKAGSEDWLSKLCKFDRKMTMKVQKCDFSYFCAIAAREAPPDRFRTLCDWGNWSTSTGVQRRFALAMQGYCRGALMQVSDRLGNRLPSLEEMLAIRHDSAGCRPIYPLVEYAHDIQLPDEIFDNTCIQELEDLGVDMVAITNDILSYQKEQAEGVPHNMVTVCQLHGLSTQQAFDTVGKLLENCYRRWEEVEASVPNWCPEVDVEVQRYIDGIKSVVKANLNWSFKTARYLGPAASEVRHTRKIQIPAESHL</sequence>
<protein>
    <submittedName>
        <fullName evidence="1">Uncharacterized protein</fullName>
    </submittedName>
</protein>
<comment type="caution">
    <text evidence="1">The sequence shown here is derived from an EMBL/GenBank/DDBJ whole genome shotgun (WGS) entry which is preliminary data.</text>
</comment>
<organism evidence="1 2">
    <name type="scientific">Zarea fungicola</name>
    <dbReference type="NCBI Taxonomy" id="93591"/>
    <lineage>
        <taxon>Eukaryota</taxon>
        <taxon>Fungi</taxon>
        <taxon>Dikarya</taxon>
        <taxon>Ascomycota</taxon>
        <taxon>Pezizomycotina</taxon>
        <taxon>Sordariomycetes</taxon>
        <taxon>Hypocreomycetidae</taxon>
        <taxon>Hypocreales</taxon>
        <taxon>Cordycipitaceae</taxon>
        <taxon>Zarea</taxon>
    </lineage>
</organism>
<name>A0ACC1NIY9_9HYPO</name>
<keyword evidence="2" id="KW-1185">Reference proteome</keyword>
<gene>
    <name evidence="1" type="ORF">NQ176_g3566</name>
</gene>
<reference evidence="1" key="1">
    <citation type="submission" date="2022-08" db="EMBL/GenBank/DDBJ databases">
        <title>Genome Sequence of Lecanicillium fungicola.</title>
        <authorList>
            <person name="Buettner E."/>
        </authorList>
    </citation>
    <scope>NUCLEOTIDE SEQUENCE</scope>
    <source>
        <strain evidence="1">Babe33</strain>
    </source>
</reference>
<dbReference type="Proteomes" id="UP001143910">
    <property type="component" value="Unassembled WGS sequence"/>
</dbReference>
<proteinExistence type="predicted"/>